<proteinExistence type="predicted"/>
<sequence>MPAEPFVMRDEDRALEWVRIFSESCAVPAEFAAAVLASLCGFGSWDVMMFAIGNMLPSPCDELIPPDQVHERHNHYIAVMTHDHSIKPLIAMAVTDFLSPSTGTPLRKFDAVELLEEFDDEEDEFDPDAINILRLFGSVPSEAGVDMVMPLASELSDSWYEVFDFLGWEVEPFFNDYEVAGSPSFLVEDCTGESPGFPVYLIHAMPVPSFNRQISEIPTIRLWQCACLGDFVTEWADQGSPGFLLLTAYPQITLLNGKYYCYVGQMYVQAEGHWIDLLLNKACVDVWTLLELNSKVTDGFRGASKLGERTELFGKRIALLLSGFEPEIEDSVDWSIVAMGTQEGWSVVRGVSNDDYDLDDLEPYMLTPLRKF</sequence>
<dbReference type="EMBL" id="JAEKCZ010000034">
    <property type="protein sequence ID" value="MBJ2259692.1"/>
    <property type="molecule type" value="Genomic_DNA"/>
</dbReference>
<comment type="caution">
    <text evidence="1">The sequence shown here is derived from an EMBL/GenBank/DDBJ whole genome shotgun (WGS) entry which is preliminary data.</text>
</comment>
<organism evidence="1 2">
    <name type="scientific">Pseudomonas psychrophila</name>
    <dbReference type="NCBI Taxonomy" id="122355"/>
    <lineage>
        <taxon>Bacteria</taxon>
        <taxon>Pseudomonadati</taxon>
        <taxon>Pseudomonadota</taxon>
        <taxon>Gammaproteobacteria</taxon>
        <taxon>Pseudomonadales</taxon>
        <taxon>Pseudomonadaceae</taxon>
        <taxon>Pseudomonas</taxon>
    </lineage>
</organism>
<dbReference type="RefSeq" id="WP_198823045.1">
    <property type="nucleotide sequence ID" value="NZ_JAEKCZ010000034.1"/>
</dbReference>
<accession>A0A8I1FWU5</accession>
<dbReference type="AlphaFoldDB" id="A0A8I1FWU5"/>
<evidence type="ECO:0000313" key="2">
    <source>
        <dbReference type="Proteomes" id="UP000658390"/>
    </source>
</evidence>
<gene>
    <name evidence="1" type="ORF">JFT45_24625</name>
</gene>
<name>A0A8I1FWU5_9PSED</name>
<evidence type="ECO:0000313" key="1">
    <source>
        <dbReference type="EMBL" id="MBJ2259692.1"/>
    </source>
</evidence>
<reference evidence="1" key="1">
    <citation type="submission" date="2020-12" db="EMBL/GenBank/DDBJ databases">
        <title>Antibiotic resistance and phylogeny of Pseudomonas spp. isolated over three decades from chicken meat in the Norwegian food chain.</title>
        <authorList>
            <person name="Moen B."/>
        </authorList>
    </citation>
    <scope>NUCLEOTIDE SEQUENCE</scope>
    <source>
        <strain evidence="1">MF6762</strain>
    </source>
</reference>
<dbReference type="Proteomes" id="UP000658390">
    <property type="component" value="Unassembled WGS sequence"/>
</dbReference>
<protein>
    <submittedName>
        <fullName evidence="1">Uncharacterized protein</fullName>
    </submittedName>
</protein>